<protein>
    <recommendedName>
        <fullName evidence="2">RNase H type-1 domain-containing protein</fullName>
    </recommendedName>
</protein>
<dbReference type="PANTHER" id="PTHR48475">
    <property type="entry name" value="RIBONUCLEASE H"/>
    <property type="match status" value="1"/>
</dbReference>
<dbReference type="InterPro" id="IPR012337">
    <property type="entry name" value="RNaseH-like_sf"/>
</dbReference>
<reference evidence="3" key="1">
    <citation type="submission" date="2020-06" db="EMBL/GenBank/DDBJ databases">
        <authorList>
            <person name="Li T."/>
            <person name="Hu X."/>
            <person name="Zhang T."/>
            <person name="Song X."/>
            <person name="Zhang H."/>
            <person name="Dai N."/>
            <person name="Sheng W."/>
            <person name="Hou X."/>
            <person name="Wei L."/>
        </authorList>
    </citation>
    <scope>NUCLEOTIDE SEQUENCE</scope>
    <source>
        <strain evidence="3">KEN1</strain>
        <tissue evidence="3">Leaf</tissue>
    </source>
</reference>
<feature type="domain" description="RNase H type-1" evidence="2">
    <location>
        <begin position="1"/>
        <end position="72"/>
    </location>
</feature>
<dbReference type="Pfam" id="PF13456">
    <property type="entry name" value="RVT_3"/>
    <property type="match status" value="1"/>
</dbReference>
<evidence type="ECO:0000259" key="2">
    <source>
        <dbReference type="Pfam" id="PF13456"/>
    </source>
</evidence>
<dbReference type="Gene3D" id="3.30.420.10">
    <property type="entry name" value="Ribonuclease H-like superfamily/Ribonuclease H"/>
    <property type="match status" value="1"/>
</dbReference>
<dbReference type="EMBL" id="JACGWN010000002">
    <property type="protein sequence ID" value="KAL0458424.1"/>
    <property type="molecule type" value="Genomic_DNA"/>
</dbReference>
<dbReference type="CDD" id="cd09279">
    <property type="entry name" value="RNase_HI_like"/>
    <property type="match status" value="1"/>
</dbReference>
<dbReference type="InterPro" id="IPR002156">
    <property type="entry name" value="RNaseH_domain"/>
</dbReference>
<evidence type="ECO:0000256" key="1">
    <source>
        <dbReference type="SAM" id="Coils"/>
    </source>
</evidence>
<organism evidence="3">
    <name type="scientific">Sesamum latifolium</name>
    <dbReference type="NCBI Taxonomy" id="2727402"/>
    <lineage>
        <taxon>Eukaryota</taxon>
        <taxon>Viridiplantae</taxon>
        <taxon>Streptophyta</taxon>
        <taxon>Embryophyta</taxon>
        <taxon>Tracheophyta</taxon>
        <taxon>Spermatophyta</taxon>
        <taxon>Magnoliopsida</taxon>
        <taxon>eudicotyledons</taxon>
        <taxon>Gunneridae</taxon>
        <taxon>Pentapetalae</taxon>
        <taxon>asterids</taxon>
        <taxon>lamiids</taxon>
        <taxon>Lamiales</taxon>
        <taxon>Pedaliaceae</taxon>
        <taxon>Sesamum</taxon>
    </lineage>
</organism>
<accession>A0AAW2XWP8</accession>
<keyword evidence="1" id="KW-0175">Coiled coil</keyword>
<dbReference type="GO" id="GO:0004523">
    <property type="term" value="F:RNA-DNA hybrid ribonuclease activity"/>
    <property type="evidence" value="ECO:0007669"/>
    <property type="project" value="InterPro"/>
</dbReference>
<gene>
    <name evidence="3" type="ORF">Slati_0469600</name>
</gene>
<feature type="coiled-coil region" evidence="1">
    <location>
        <begin position="22"/>
        <end position="49"/>
    </location>
</feature>
<reference evidence="3" key="2">
    <citation type="journal article" date="2024" name="Plant">
        <title>Genomic evolution and insights into agronomic trait innovations of Sesamum species.</title>
        <authorList>
            <person name="Miao H."/>
            <person name="Wang L."/>
            <person name="Qu L."/>
            <person name="Liu H."/>
            <person name="Sun Y."/>
            <person name="Le M."/>
            <person name="Wang Q."/>
            <person name="Wei S."/>
            <person name="Zheng Y."/>
            <person name="Lin W."/>
            <person name="Duan Y."/>
            <person name="Cao H."/>
            <person name="Xiong S."/>
            <person name="Wang X."/>
            <person name="Wei L."/>
            <person name="Li C."/>
            <person name="Ma Q."/>
            <person name="Ju M."/>
            <person name="Zhao R."/>
            <person name="Li G."/>
            <person name="Mu C."/>
            <person name="Tian Q."/>
            <person name="Mei H."/>
            <person name="Zhang T."/>
            <person name="Gao T."/>
            <person name="Zhang H."/>
        </authorList>
    </citation>
    <scope>NUCLEOTIDE SEQUENCE</scope>
    <source>
        <strain evidence="3">KEN1</strain>
    </source>
</reference>
<dbReference type="GO" id="GO:0003676">
    <property type="term" value="F:nucleic acid binding"/>
    <property type="evidence" value="ECO:0007669"/>
    <property type="project" value="InterPro"/>
</dbReference>
<name>A0AAW2XWP8_9LAMI</name>
<proteinExistence type="predicted"/>
<sequence>MRMAQDAGASHLLAYSDSQLIVKQVNGEYEAKEESMMQYLQQIEELKTKFKSFQLHQIPREENIKADSLSKLASALEDCKNMAYHYAASASTTNPTGYPAHFIK</sequence>
<evidence type="ECO:0000313" key="3">
    <source>
        <dbReference type="EMBL" id="KAL0458424.1"/>
    </source>
</evidence>
<dbReference type="AlphaFoldDB" id="A0AAW2XWP8"/>
<dbReference type="PANTHER" id="PTHR48475:SF2">
    <property type="entry name" value="RIBONUCLEASE H"/>
    <property type="match status" value="1"/>
</dbReference>
<dbReference type="InterPro" id="IPR036397">
    <property type="entry name" value="RNaseH_sf"/>
</dbReference>
<comment type="caution">
    <text evidence="3">The sequence shown here is derived from an EMBL/GenBank/DDBJ whole genome shotgun (WGS) entry which is preliminary data.</text>
</comment>
<dbReference type="SUPFAM" id="SSF53098">
    <property type="entry name" value="Ribonuclease H-like"/>
    <property type="match status" value="1"/>
</dbReference>